<feature type="transmembrane region" description="Helical" evidence="6">
    <location>
        <begin position="331"/>
        <end position="352"/>
    </location>
</feature>
<feature type="transmembrane region" description="Helical" evidence="6">
    <location>
        <begin position="41"/>
        <end position="59"/>
    </location>
</feature>
<reference evidence="7 8" key="1">
    <citation type="submission" date="2019-12" db="EMBL/GenBank/DDBJ databases">
        <title>Genomic-based taxomic classification of the family Erythrobacteraceae.</title>
        <authorList>
            <person name="Xu L."/>
        </authorList>
    </citation>
    <scope>NUCLEOTIDE SEQUENCE [LARGE SCALE GENOMIC DNA]</scope>
    <source>
        <strain evidence="7 8">JCM 16339</strain>
    </source>
</reference>
<sequence length="396" mass="40794">MLSTVTPMLRDFLRQESAGGIVLIVAAALALAIANSPAAPLYAAFLSLPVIAGIGPVVIDKSLLLWVNDGLMAVFFFLVGLEVKREALVGQLNSWDKASLPVIAAIGGMAMPAAIYLAINAGTPGNMAGWAIPAATDIAFALGILSLLGPRVPVALKALLLAIAVIDDIGAIAIIALFYTAETNLTMLAGAAITLVLLAAVGRARVASSIPYVLLGIILWVFVLKSGVHATLAGVAAALCVPLRAGQERPLERMEHALHPWVAFLVIPIFGFANAGVALGGVEVSDLVAPLPLGIALGLLIGKQMGIFGFAWVAIKLGLARLPAAVGWRQLHALSLLAAIGFTMSLFIGNLAFSDPATVDAVKIGVLGGSLIAALAGYFMLDRALPRSANTKDISE</sequence>
<feature type="transmembrane region" description="Helical" evidence="6">
    <location>
        <begin position="159"/>
        <end position="179"/>
    </location>
</feature>
<feature type="transmembrane region" description="Helical" evidence="6">
    <location>
        <begin position="17"/>
        <end position="34"/>
    </location>
</feature>
<keyword evidence="5 6" id="KW-0472">Membrane</keyword>
<dbReference type="PANTHER" id="PTHR30341:SF0">
    <property type="entry name" value="NA(+)_H(+) ANTIPORTER NHAA"/>
    <property type="match status" value="1"/>
</dbReference>
<dbReference type="NCBIfam" id="TIGR00773">
    <property type="entry name" value="NhaA"/>
    <property type="match status" value="1"/>
</dbReference>
<comment type="function">
    <text evidence="6">Na(+)/H(+) antiporter that extrudes sodium in exchange for external protons.</text>
</comment>
<dbReference type="GO" id="GO:0005886">
    <property type="term" value="C:plasma membrane"/>
    <property type="evidence" value="ECO:0007669"/>
    <property type="project" value="UniProtKB-SubCell"/>
</dbReference>
<dbReference type="AlphaFoldDB" id="A0A844ZN93"/>
<keyword evidence="6" id="KW-0813">Transport</keyword>
<protein>
    <recommendedName>
        <fullName evidence="6">Na(+)/H(+) antiporter NhaA</fullName>
    </recommendedName>
    <alternativeName>
        <fullName evidence="6">Sodium/proton antiporter NhaA</fullName>
    </alternativeName>
</protein>
<feature type="transmembrane region" description="Helical" evidence="6">
    <location>
        <begin position="127"/>
        <end position="147"/>
    </location>
</feature>
<evidence type="ECO:0000256" key="4">
    <source>
        <dbReference type="ARBA" id="ARBA00022989"/>
    </source>
</evidence>
<accession>A0A844ZN93</accession>
<feature type="transmembrane region" description="Helical" evidence="6">
    <location>
        <begin position="293"/>
        <end position="319"/>
    </location>
</feature>
<evidence type="ECO:0000313" key="7">
    <source>
        <dbReference type="EMBL" id="MXO88317.1"/>
    </source>
</evidence>
<dbReference type="OrthoDB" id="9808135at2"/>
<keyword evidence="8" id="KW-1185">Reference proteome</keyword>
<dbReference type="InterPro" id="IPR023171">
    <property type="entry name" value="Na/H_antiporter_dom_sf"/>
</dbReference>
<dbReference type="Pfam" id="PF06965">
    <property type="entry name" value="Na_H_antiport_1"/>
    <property type="match status" value="1"/>
</dbReference>
<name>A0A844ZN93_9SPHN</name>
<dbReference type="GO" id="GO:0006885">
    <property type="term" value="P:regulation of pH"/>
    <property type="evidence" value="ECO:0007669"/>
    <property type="project" value="UniProtKB-UniRule"/>
</dbReference>
<feature type="transmembrane region" description="Helical" evidence="6">
    <location>
        <begin position="65"/>
        <end position="81"/>
    </location>
</feature>
<evidence type="ECO:0000256" key="2">
    <source>
        <dbReference type="ARBA" id="ARBA00022475"/>
    </source>
</evidence>
<evidence type="ECO:0000313" key="8">
    <source>
        <dbReference type="Proteomes" id="UP000435243"/>
    </source>
</evidence>
<evidence type="ECO:0000256" key="5">
    <source>
        <dbReference type="ARBA" id="ARBA00023136"/>
    </source>
</evidence>
<dbReference type="Gene3D" id="1.20.1530.10">
    <property type="entry name" value="Na+/H+ antiporter like domain"/>
    <property type="match status" value="1"/>
</dbReference>
<keyword evidence="6" id="KW-0739">Sodium transport</keyword>
<feature type="transmembrane region" description="Helical" evidence="6">
    <location>
        <begin position="364"/>
        <end position="381"/>
    </location>
</feature>
<feature type="transmembrane region" description="Helical" evidence="6">
    <location>
        <begin position="258"/>
        <end position="281"/>
    </location>
</feature>
<evidence type="ECO:0000256" key="3">
    <source>
        <dbReference type="ARBA" id="ARBA00022692"/>
    </source>
</evidence>
<keyword evidence="6" id="KW-0406">Ion transport</keyword>
<comment type="subcellular location">
    <subcellularLocation>
        <location evidence="1">Cell inner membrane</location>
        <topology evidence="1">Multi-pass membrane protein</topology>
    </subcellularLocation>
    <subcellularLocation>
        <location evidence="6">Cell membrane</location>
        <topology evidence="6">Multi-pass membrane protein</topology>
    </subcellularLocation>
</comment>
<dbReference type="Proteomes" id="UP000435243">
    <property type="component" value="Unassembled WGS sequence"/>
</dbReference>
<keyword evidence="4 6" id="KW-1133">Transmembrane helix</keyword>
<keyword evidence="6" id="KW-0915">Sodium</keyword>
<dbReference type="EMBL" id="WTYY01000003">
    <property type="protein sequence ID" value="MXO88317.1"/>
    <property type="molecule type" value="Genomic_DNA"/>
</dbReference>
<feature type="transmembrane region" description="Helical" evidence="6">
    <location>
        <begin position="185"/>
        <end position="201"/>
    </location>
</feature>
<organism evidence="7 8">
    <name type="scientific">Alteraurantiacibacter aestuarii</name>
    <dbReference type="NCBI Taxonomy" id="650004"/>
    <lineage>
        <taxon>Bacteria</taxon>
        <taxon>Pseudomonadati</taxon>
        <taxon>Pseudomonadota</taxon>
        <taxon>Alphaproteobacteria</taxon>
        <taxon>Sphingomonadales</taxon>
        <taxon>Erythrobacteraceae</taxon>
        <taxon>Alteraurantiacibacter</taxon>
    </lineage>
</organism>
<evidence type="ECO:0000256" key="6">
    <source>
        <dbReference type="HAMAP-Rule" id="MF_01844"/>
    </source>
</evidence>
<dbReference type="InterPro" id="IPR004670">
    <property type="entry name" value="NhaA"/>
</dbReference>
<dbReference type="NCBIfam" id="NF007112">
    <property type="entry name" value="PRK09561.1"/>
    <property type="match status" value="1"/>
</dbReference>
<keyword evidence="3 6" id="KW-0812">Transmembrane</keyword>
<evidence type="ECO:0000256" key="1">
    <source>
        <dbReference type="ARBA" id="ARBA00004429"/>
    </source>
</evidence>
<dbReference type="HAMAP" id="MF_01844">
    <property type="entry name" value="NhaA"/>
    <property type="match status" value="1"/>
</dbReference>
<keyword evidence="6" id="KW-0050">Antiport</keyword>
<gene>
    <name evidence="6 7" type="primary">nhaA</name>
    <name evidence="7" type="ORF">GRI32_06155</name>
</gene>
<keyword evidence="2 6" id="KW-1003">Cell membrane</keyword>
<comment type="caution">
    <text evidence="7">The sequence shown here is derived from an EMBL/GenBank/DDBJ whole genome shotgun (WGS) entry which is preliminary data.</text>
</comment>
<dbReference type="GO" id="GO:0015385">
    <property type="term" value="F:sodium:proton antiporter activity"/>
    <property type="evidence" value="ECO:0007669"/>
    <property type="project" value="UniProtKB-UniRule"/>
</dbReference>
<feature type="transmembrane region" description="Helical" evidence="6">
    <location>
        <begin position="102"/>
        <end position="121"/>
    </location>
</feature>
<dbReference type="PANTHER" id="PTHR30341">
    <property type="entry name" value="SODIUM ION/PROTON ANTIPORTER NHAA-RELATED"/>
    <property type="match status" value="1"/>
</dbReference>
<dbReference type="RefSeq" id="WP_160590520.1">
    <property type="nucleotide sequence ID" value="NZ_BAAAFP010000001.1"/>
</dbReference>
<comment type="similarity">
    <text evidence="6">Belongs to the NhaA Na(+)/H(+) (TC 2.A.33) antiporter family.</text>
</comment>
<dbReference type="NCBIfam" id="NF007111">
    <property type="entry name" value="PRK09560.1"/>
    <property type="match status" value="1"/>
</dbReference>
<comment type="catalytic activity">
    <reaction evidence="6">
        <text>Na(+)(in) + 2 H(+)(out) = Na(+)(out) + 2 H(+)(in)</text>
        <dbReference type="Rhea" id="RHEA:29251"/>
        <dbReference type="ChEBI" id="CHEBI:15378"/>
        <dbReference type="ChEBI" id="CHEBI:29101"/>
    </reaction>
</comment>
<proteinExistence type="inferred from homology"/>